<protein>
    <submittedName>
        <fullName evidence="9">Zinc knuckle domain</fullName>
    </submittedName>
</protein>
<dbReference type="EMBL" id="CP023326">
    <property type="protein sequence ID" value="ATY66121.1"/>
    <property type="molecule type" value="Genomic_DNA"/>
</dbReference>
<feature type="domain" description="CCHC-type" evidence="8">
    <location>
        <begin position="371"/>
        <end position="387"/>
    </location>
</feature>
<keyword evidence="5" id="KW-0862">Zinc</keyword>
<evidence type="ECO:0000313" key="10">
    <source>
        <dbReference type="Proteomes" id="UP000323067"/>
    </source>
</evidence>
<dbReference type="Gene3D" id="4.10.60.10">
    <property type="entry name" value="Zinc finger, CCHC-type"/>
    <property type="match status" value="2"/>
</dbReference>
<evidence type="ECO:0000313" key="9">
    <source>
        <dbReference type="EMBL" id="ATY66121.1"/>
    </source>
</evidence>
<sequence length="594" mass="62989">MAAEEQIPGDVISIGGSDSEADISHVEKRSLADVDGDNGEENQPSHPFKRAKFSRPSLSSNASKASEEGEIEESFSKSVGSQSGHSDSQLIAKSFVPSDPPLFETDAVTLRLPALSRKKEGSWVERVSDWTNVLCTINFDHVAEIKPPTVVSAFGQYIDVYSGLKPAKKRTAKQTVRAMEESGKISVIIAGAKPPLPTPVQRAGGVQDGEVVNSPEYDPSDSIVQESGQLANGQTNGAAITKNGIPLPTAEQTAEQRRYFPSAEIGVHMCVLCGGKGHVADACSHTKCKFCGETGHWAFSCKAIPARCGKCRQLGHDTSSCVEKLALTKDEGLACAYCSMEHHLEGECTEPWRSFHAEGDTVLRVIAIQASCAVCGSRNHFASDCSQRGDRPFNPSWTLRNRDIYVDANCGNESIEEAASLHLGAKPKTGRQQAKTARGPSSRTLNVHYSESDDSDADLLSHRAAPRQGRLPLGRMQMSTNIQMPATLGGHMVQPPLPPGPPPPIPPPPPRHNPPRQPPPPGTSSYGRNPRGPPPSLPAKPPASRNNRGLPPPPPPPSRGRGGGRGRGGPTRGRGSRGGGGGGGGGSGRGRGRR</sequence>
<evidence type="ECO:0000256" key="1">
    <source>
        <dbReference type="ARBA" id="ARBA00004123"/>
    </source>
</evidence>
<dbReference type="OrthoDB" id="7608935at2759"/>
<dbReference type="GO" id="GO:0003723">
    <property type="term" value="F:RNA binding"/>
    <property type="evidence" value="ECO:0007669"/>
    <property type="project" value="TreeGrafter"/>
</dbReference>
<feature type="compositionally biased region" description="Pro residues" evidence="7">
    <location>
        <begin position="495"/>
        <end position="522"/>
    </location>
</feature>
<keyword evidence="4" id="KW-0863">Zinc-finger</keyword>
<dbReference type="SUPFAM" id="SSF57756">
    <property type="entry name" value="Retrovirus zinc finger-like domains"/>
    <property type="match status" value="2"/>
</dbReference>
<evidence type="ECO:0000256" key="3">
    <source>
        <dbReference type="ARBA" id="ARBA00022737"/>
    </source>
</evidence>
<evidence type="ECO:0000259" key="8">
    <source>
        <dbReference type="SMART" id="SM00343"/>
    </source>
</evidence>
<dbReference type="InterPro" id="IPR036875">
    <property type="entry name" value="Znf_CCHC_sf"/>
</dbReference>
<evidence type="ECO:0000256" key="7">
    <source>
        <dbReference type="SAM" id="MobiDB-lite"/>
    </source>
</evidence>
<feature type="domain" description="CCHC-type" evidence="8">
    <location>
        <begin position="269"/>
        <end position="285"/>
    </location>
</feature>
<dbReference type="Pfam" id="PF00098">
    <property type="entry name" value="zf-CCHC"/>
    <property type="match status" value="1"/>
</dbReference>
<comment type="subcellular location">
    <subcellularLocation>
        <location evidence="1">Nucleus</location>
    </subcellularLocation>
</comment>
<dbReference type="VEuPathDB" id="FungiDB:CCM_08394"/>
<dbReference type="GO" id="GO:0071031">
    <property type="term" value="P:nuclear mRNA surveillance of mRNA 3'-end processing"/>
    <property type="evidence" value="ECO:0007669"/>
    <property type="project" value="TreeGrafter"/>
</dbReference>
<gene>
    <name evidence="9" type="ORF">A9K55_001331</name>
</gene>
<dbReference type="SMART" id="SM00343">
    <property type="entry name" value="ZnF_C2HC"/>
    <property type="match status" value="5"/>
</dbReference>
<feature type="compositionally biased region" description="Gly residues" evidence="7">
    <location>
        <begin position="560"/>
        <end position="594"/>
    </location>
</feature>
<accession>A0A2H4SSN9</accession>
<feature type="region of interest" description="Disordered" evidence="7">
    <location>
        <begin position="1"/>
        <end position="83"/>
    </location>
</feature>
<feature type="domain" description="CCHC-type" evidence="8">
    <location>
        <begin position="307"/>
        <end position="323"/>
    </location>
</feature>
<dbReference type="GO" id="GO:0071036">
    <property type="term" value="P:nuclear polyadenylation-dependent snoRNA catabolic process"/>
    <property type="evidence" value="ECO:0007669"/>
    <property type="project" value="TreeGrafter"/>
</dbReference>
<feature type="domain" description="CCHC-type" evidence="8">
    <location>
        <begin position="287"/>
        <end position="303"/>
    </location>
</feature>
<feature type="domain" description="CCHC-type" evidence="8">
    <location>
        <begin position="334"/>
        <end position="350"/>
    </location>
</feature>
<evidence type="ECO:0000256" key="4">
    <source>
        <dbReference type="ARBA" id="ARBA00022771"/>
    </source>
</evidence>
<dbReference type="GO" id="GO:0071038">
    <property type="term" value="P:TRAMP-dependent tRNA surveillance pathway"/>
    <property type="evidence" value="ECO:0007669"/>
    <property type="project" value="TreeGrafter"/>
</dbReference>
<proteinExistence type="predicted"/>
<dbReference type="GO" id="GO:0071037">
    <property type="term" value="P:nuclear polyadenylation-dependent snRNA catabolic process"/>
    <property type="evidence" value="ECO:0007669"/>
    <property type="project" value="TreeGrafter"/>
</dbReference>
<keyword evidence="3" id="KW-0677">Repeat</keyword>
<organism evidence="9 10">
    <name type="scientific">Cordyceps militaris</name>
    <name type="common">Caterpillar fungus</name>
    <name type="synonym">Clavaria militaris</name>
    <dbReference type="NCBI Taxonomy" id="73501"/>
    <lineage>
        <taxon>Eukaryota</taxon>
        <taxon>Fungi</taxon>
        <taxon>Dikarya</taxon>
        <taxon>Ascomycota</taxon>
        <taxon>Pezizomycotina</taxon>
        <taxon>Sordariomycetes</taxon>
        <taxon>Hypocreomycetidae</taxon>
        <taxon>Hypocreales</taxon>
        <taxon>Cordycipitaceae</taxon>
        <taxon>Cordyceps</taxon>
    </lineage>
</organism>
<dbReference type="Proteomes" id="UP000323067">
    <property type="component" value="Chromosome iii"/>
</dbReference>
<dbReference type="PANTHER" id="PTHR46543:SF1">
    <property type="entry name" value="ZINC FINGER CCHC DOMAIN-CONTAINING PROTEIN 7"/>
    <property type="match status" value="1"/>
</dbReference>
<dbReference type="VEuPathDB" id="FungiDB:A9K55_001331"/>
<name>A0A2H4SSN9_CORMI</name>
<keyword evidence="6" id="KW-0539">Nucleus</keyword>
<feature type="compositionally biased region" description="Polar residues" evidence="7">
    <location>
        <begin position="430"/>
        <end position="449"/>
    </location>
</feature>
<dbReference type="GO" id="GO:0031499">
    <property type="term" value="C:TRAMP complex"/>
    <property type="evidence" value="ECO:0007669"/>
    <property type="project" value="TreeGrafter"/>
</dbReference>
<evidence type="ECO:0000256" key="5">
    <source>
        <dbReference type="ARBA" id="ARBA00022833"/>
    </source>
</evidence>
<feature type="region of interest" description="Disordered" evidence="7">
    <location>
        <begin position="487"/>
        <end position="594"/>
    </location>
</feature>
<evidence type="ECO:0000256" key="6">
    <source>
        <dbReference type="ARBA" id="ARBA00023242"/>
    </source>
</evidence>
<feature type="compositionally biased region" description="Basic and acidic residues" evidence="7">
    <location>
        <begin position="22"/>
        <end position="32"/>
    </location>
</feature>
<reference evidence="9 10" key="1">
    <citation type="journal article" date="2017" name="BMC Genomics">
        <title>Chromosome level assembly and secondary metabolite potential of the parasitic fungus Cordyceps militaris.</title>
        <authorList>
            <person name="Kramer G.J."/>
            <person name="Nodwell J.R."/>
        </authorList>
    </citation>
    <scope>NUCLEOTIDE SEQUENCE [LARGE SCALE GENOMIC DNA]</scope>
    <source>
        <strain evidence="9 10">ATCC 34164</strain>
    </source>
</reference>
<evidence type="ECO:0000256" key="2">
    <source>
        <dbReference type="ARBA" id="ARBA00022723"/>
    </source>
</evidence>
<dbReference type="GO" id="GO:0008270">
    <property type="term" value="F:zinc ion binding"/>
    <property type="evidence" value="ECO:0007669"/>
    <property type="project" value="UniProtKB-KW"/>
</dbReference>
<dbReference type="AlphaFoldDB" id="A0A2H4SSN9"/>
<feature type="region of interest" description="Disordered" evidence="7">
    <location>
        <begin position="423"/>
        <end position="459"/>
    </location>
</feature>
<keyword evidence="2" id="KW-0479">Metal-binding</keyword>
<dbReference type="GO" id="GO:0071035">
    <property type="term" value="P:nuclear polyadenylation-dependent rRNA catabolic process"/>
    <property type="evidence" value="ECO:0007669"/>
    <property type="project" value="TreeGrafter"/>
</dbReference>
<dbReference type="InterPro" id="IPR051644">
    <property type="entry name" value="TRAMP_AT-DNA-binding"/>
</dbReference>
<dbReference type="PANTHER" id="PTHR46543">
    <property type="entry name" value="ZINC FINGER CCHC DOMAIN-CONTAINING PROTEIN 7"/>
    <property type="match status" value="1"/>
</dbReference>
<dbReference type="GO" id="GO:0071039">
    <property type="term" value="P:nuclear polyadenylation-dependent CUT catabolic process"/>
    <property type="evidence" value="ECO:0007669"/>
    <property type="project" value="TreeGrafter"/>
</dbReference>
<feature type="compositionally biased region" description="Pro residues" evidence="7">
    <location>
        <begin position="531"/>
        <end position="541"/>
    </location>
</feature>
<dbReference type="InterPro" id="IPR001878">
    <property type="entry name" value="Znf_CCHC"/>
</dbReference>